<dbReference type="EC" id="3.4.19.3" evidence="9"/>
<evidence type="ECO:0000256" key="1">
    <source>
        <dbReference type="ARBA" id="ARBA00001770"/>
    </source>
</evidence>
<dbReference type="SUPFAM" id="SSF53182">
    <property type="entry name" value="Pyrrolidone carboxyl peptidase (pyroglutamate aminopeptidase)"/>
    <property type="match status" value="1"/>
</dbReference>
<dbReference type="GO" id="GO:0016920">
    <property type="term" value="F:pyroglutamyl-peptidase activity"/>
    <property type="evidence" value="ECO:0007669"/>
    <property type="project" value="UniProtKB-UniRule"/>
</dbReference>
<dbReference type="Proteomes" id="UP000034455">
    <property type="component" value="Unassembled WGS sequence"/>
</dbReference>
<reference evidence="12 13" key="1">
    <citation type="submission" date="2015-03" db="EMBL/GenBank/DDBJ databases">
        <title>Genome Assembly of Staphylococcus cohnii subsp. cohnii strain G22B2.</title>
        <authorList>
            <person name="Nair G."/>
            <person name="Kaur G."/>
            <person name="Khatri I."/>
            <person name="Singh N.K."/>
            <person name="Sathyabama S."/>
            <person name="Maurya S.K."/>
            <person name="Subramanian S."/>
            <person name="Agrewala J.N."/>
            <person name="Mayilraj S."/>
        </authorList>
    </citation>
    <scope>NUCLEOTIDE SEQUENCE [LARGE SCALE GENOMIC DNA]</scope>
    <source>
        <strain evidence="12 13">G22B2</strain>
    </source>
</reference>
<comment type="function">
    <text evidence="2 9">Removes 5-oxoproline from various penultimate amino acid residues except L-proline.</text>
</comment>
<keyword evidence="8 9" id="KW-0788">Thiol protease</keyword>
<comment type="similarity">
    <text evidence="4 9">Belongs to the peptidase C15 family.</text>
</comment>
<dbReference type="PIRSF" id="PIRSF015592">
    <property type="entry name" value="Prld-crbxl_pptds"/>
    <property type="match status" value="1"/>
</dbReference>
<comment type="catalytic activity">
    <reaction evidence="1 9 10">
        <text>Release of an N-terminal pyroglutamyl group from a polypeptide, the second amino acid generally not being Pro.</text>
        <dbReference type="EC" id="3.4.19.3"/>
    </reaction>
</comment>
<dbReference type="PROSITE" id="PS01333">
    <property type="entry name" value="PYRASE_GLU"/>
    <property type="match status" value="1"/>
</dbReference>
<dbReference type="NCBIfam" id="TIGR00504">
    <property type="entry name" value="pyro_pdase"/>
    <property type="match status" value="1"/>
</dbReference>
<dbReference type="PROSITE" id="PS01334">
    <property type="entry name" value="PYRASE_CYS"/>
    <property type="match status" value="1"/>
</dbReference>
<evidence type="ECO:0000256" key="6">
    <source>
        <dbReference type="ARBA" id="ARBA00022670"/>
    </source>
</evidence>
<evidence type="ECO:0000256" key="11">
    <source>
        <dbReference type="PROSITE-ProRule" id="PRU10077"/>
    </source>
</evidence>
<comment type="subcellular location">
    <subcellularLocation>
        <location evidence="3 9">Cytoplasm</location>
    </subcellularLocation>
</comment>
<dbReference type="InterPro" id="IPR033694">
    <property type="entry name" value="PGPEP1_Cys_AS"/>
</dbReference>
<name>A0A0M2NS47_STACC</name>
<organism evidence="12 13">
    <name type="scientific">Staphylococcus cohnii subsp. cohnii</name>
    <dbReference type="NCBI Taxonomy" id="74704"/>
    <lineage>
        <taxon>Bacteria</taxon>
        <taxon>Bacillati</taxon>
        <taxon>Bacillota</taxon>
        <taxon>Bacilli</taxon>
        <taxon>Bacillales</taxon>
        <taxon>Staphylococcaceae</taxon>
        <taxon>Staphylococcus</taxon>
        <taxon>Staphylococcus cohnii species complex</taxon>
    </lineage>
</organism>
<dbReference type="PATRIC" id="fig|74704.6.peg.1655"/>
<dbReference type="NCBIfam" id="NF009676">
    <property type="entry name" value="PRK13197.1"/>
    <property type="match status" value="1"/>
</dbReference>
<sequence>MGVLKCKKYKLKNEKGMLMMKILVTGFDPFGGEEINPALEAVKLLPNEIETHQIDKIEIPTVFNKSKETIVNKLKQEQYDVVLTIGQAGGRFELTPERVGINIDDARIPDNEGNQPIDEVIQSSGDAAYFSNLPVKRMTEAIKSAGVPARLSNTAGTFVCNHILYQLGFLQATQFPNIKFGFIHVPFIPQQVTDKPEKPSMSIQTIAEGLEAALKAIIESDEDIKIALGETH</sequence>
<evidence type="ECO:0000256" key="8">
    <source>
        <dbReference type="ARBA" id="ARBA00022807"/>
    </source>
</evidence>
<evidence type="ECO:0000256" key="5">
    <source>
        <dbReference type="ARBA" id="ARBA00022490"/>
    </source>
</evidence>
<protein>
    <recommendedName>
        <fullName evidence="9">Pyrrolidone-carboxylate peptidase</fullName>
        <ecNumber evidence="9">3.4.19.3</ecNumber>
    </recommendedName>
    <alternativeName>
        <fullName evidence="9">5-oxoprolyl-peptidase</fullName>
    </alternativeName>
    <alternativeName>
        <fullName evidence="9">Pyroglutamyl-peptidase I</fullName>
        <shortName evidence="9">PGP-I</shortName>
        <shortName evidence="9">Pyrase</shortName>
    </alternativeName>
</protein>
<evidence type="ECO:0000256" key="3">
    <source>
        <dbReference type="ARBA" id="ARBA00004496"/>
    </source>
</evidence>
<dbReference type="InterPro" id="IPR000816">
    <property type="entry name" value="Peptidase_C15"/>
</dbReference>
<accession>A0A0M2NS47</accession>
<evidence type="ECO:0000313" key="13">
    <source>
        <dbReference type="Proteomes" id="UP000034455"/>
    </source>
</evidence>
<dbReference type="HAMAP" id="MF_00417">
    <property type="entry name" value="Pyrrolid_peptidase"/>
    <property type="match status" value="1"/>
</dbReference>
<dbReference type="PANTHER" id="PTHR23402">
    <property type="entry name" value="PROTEASE FAMILY C15 PYROGLUTAMYL-PEPTIDASE I-RELATED"/>
    <property type="match status" value="1"/>
</dbReference>
<dbReference type="CDD" id="cd00501">
    <property type="entry name" value="Peptidase_C15"/>
    <property type="match status" value="1"/>
</dbReference>
<evidence type="ECO:0000256" key="4">
    <source>
        <dbReference type="ARBA" id="ARBA00006641"/>
    </source>
</evidence>
<dbReference type="InterPro" id="IPR029762">
    <property type="entry name" value="PGP-I_bact-type"/>
</dbReference>
<dbReference type="PRINTS" id="PR00706">
    <property type="entry name" value="PYROGLUPTASE"/>
</dbReference>
<evidence type="ECO:0000256" key="10">
    <source>
        <dbReference type="PROSITE-ProRule" id="PRU10076"/>
    </source>
</evidence>
<evidence type="ECO:0000256" key="7">
    <source>
        <dbReference type="ARBA" id="ARBA00022801"/>
    </source>
</evidence>
<dbReference type="GO" id="GO:0005829">
    <property type="term" value="C:cytosol"/>
    <property type="evidence" value="ECO:0007669"/>
    <property type="project" value="InterPro"/>
</dbReference>
<keyword evidence="7 9" id="KW-0378">Hydrolase</keyword>
<comment type="caution">
    <text evidence="12">The sequence shown here is derived from an EMBL/GenBank/DDBJ whole genome shotgun (WGS) entry which is preliminary data.</text>
</comment>
<evidence type="ECO:0000256" key="2">
    <source>
        <dbReference type="ARBA" id="ARBA00002280"/>
    </source>
</evidence>
<feature type="active site" evidence="9">
    <location>
        <position position="184"/>
    </location>
</feature>
<dbReference type="Pfam" id="PF01470">
    <property type="entry name" value="Peptidase_C15"/>
    <property type="match status" value="1"/>
</dbReference>
<comment type="subunit">
    <text evidence="9">Homotetramer.</text>
</comment>
<dbReference type="PANTHER" id="PTHR23402:SF1">
    <property type="entry name" value="PYROGLUTAMYL-PEPTIDASE I"/>
    <property type="match status" value="1"/>
</dbReference>
<dbReference type="InterPro" id="IPR016125">
    <property type="entry name" value="Peptidase_C15-like"/>
</dbReference>
<keyword evidence="5 9" id="KW-0963">Cytoplasm</keyword>
<feature type="active site" evidence="9 11">
    <location>
        <position position="160"/>
    </location>
</feature>
<dbReference type="AlphaFoldDB" id="A0A0M2NS47"/>
<dbReference type="FunFam" id="3.40.630.20:FF:000001">
    <property type="entry name" value="Pyrrolidone-carboxylate peptidase"/>
    <property type="match status" value="1"/>
</dbReference>
<dbReference type="InterPro" id="IPR033693">
    <property type="entry name" value="PGPEP1_Glu_AS"/>
</dbReference>
<gene>
    <name evidence="9" type="primary">pcp</name>
    <name evidence="12" type="ORF">UF66_1613</name>
</gene>
<dbReference type="EMBL" id="LAKJ01000027">
    <property type="protein sequence ID" value="KKI62862.1"/>
    <property type="molecule type" value="Genomic_DNA"/>
</dbReference>
<proteinExistence type="inferred from homology"/>
<keyword evidence="6 9" id="KW-0645">Protease</keyword>
<dbReference type="GO" id="GO:0006508">
    <property type="term" value="P:proteolysis"/>
    <property type="evidence" value="ECO:0007669"/>
    <property type="project" value="UniProtKB-KW"/>
</dbReference>
<dbReference type="InterPro" id="IPR036440">
    <property type="entry name" value="Peptidase_C15-like_sf"/>
</dbReference>
<evidence type="ECO:0000313" key="12">
    <source>
        <dbReference type="EMBL" id="KKI62862.1"/>
    </source>
</evidence>
<dbReference type="Gene3D" id="3.40.630.20">
    <property type="entry name" value="Peptidase C15, pyroglutamyl peptidase I-like"/>
    <property type="match status" value="1"/>
</dbReference>
<evidence type="ECO:0000256" key="9">
    <source>
        <dbReference type="HAMAP-Rule" id="MF_00417"/>
    </source>
</evidence>
<feature type="active site" evidence="9 10">
    <location>
        <position position="97"/>
    </location>
</feature>